<reference evidence="3" key="1">
    <citation type="journal article" date="2023" name="Plant J.">
        <title>Genome sequences and population genomics provide insights into the demographic history, inbreeding, and mutation load of two 'living fossil' tree species of Dipteronia.</title>
        <authorList>
            <person name="Feng Y."/>
            <person name="Comes H.P."/>
            <person name="Chen J."/>
            <person name="Zhu S."/>
            <person name="Lu R."/>
            <person name="Zhang X."/>
            <person name="Li P."/>
            <person name="Qiu J."/>
            <person name="Olsen K.M."/>
            <person name="Qiu Y."/>
        </authorList>
    </citation>
    <scope>NUCLEOTIDE SEQUENCE</scope>
    <source>
        <strain evidence="3">NBL</strain>
    </source>
</reference>
<proteinExistence type="inferred from homology"/>
<dbReference type="InterPro" id="IPR044524">
    <property type="entry name" value="Isoase_HisA-like"/>
</dbReference>
<dbReference type="InterPro" id="IPR011060">
    <property type="entry name" value="RibuloseP-bd_barrel"/>
</dbReference>
<dbReference type="SUPFAM" id="SSF51366">
    <property type="entry name" value="Ribulose-phoshate binding barrel"/>
    <property type="match status" value="1"/>
</dbReference>
<keyword evidence="2" id="KW-0368">Histidine biosynthesis</keyword>
<dbReference type="AlphaFoldDB" id="A0AAE0EG55"/>
<keyword evidence="4" id="KW-1185">Reference proteome</keyword>
<dbReference type="GO" id="GO:0005737">
    <property type="term" value="C:cytoplasm"/>
    <property type="evidence" value="ECO:0007669"/>
    <property type="project" value="TreeGrafter"/>
</dbReference>
<dbReference type="InterPro" id="IPR013785">
    <property type="entry name" value="Aldolase_TIM"/>
</dbReference>
<dbReference type="GO" id="GO:0003949">
    <property type="term" value="F:1-(5-phosphoribosyl)-5-[(5-phosphoribosylamino)methylideneamino]imidazole-4-carboxamide isomerase activity"/>
    <property type="evidence" value="ECO:0007669"/>
    <property type="project" value="InterPro"/>
</dbReference>
<evidence type="ECO:0008006" key="5">
    <source>
        <dbReference type="Google" id="ProtNLM"/>
    </source>
</evidence>
<protein>
    <recommendedName>
        <fullName evidence="5">Phosphoribosylformimino-5-aminoimidazole carboxamide ribotide isomerase</fullName>
    </recommendedName>
</protein>
<sequence length="159" mass="17855">MGTGMHKDKQIYLRSFECFSSWKLLEFLSHAFSDFAVQDSKYAIVTDRWQKFSDVFLDERVLDFLASYADEFLVHGVDVEGKKLGIDEELVTLLGMHSPIPVTYAGGVTTMADLEKIKVAGMGRVDVTVGSALDIFCGNLPYKHVLAWHQSHYDEALSV</sequence>
<comment type="caution">
    <text evidence="3">The sequence shown here is derived from an EMBL/GenBank/DDBJ whole genome shotgun (WGS) entry which is preliminary data.</text>
</comment>
<gene>
    <name evidence="3" type="ORF">Dsin_006716</name>
</gene>
<evidence type="ECO:0000256" key="2">
    <source>
        <dbReference type="RuleBase" id="RU003657"/>
    </source>
</evidence>
<evidence type="ECO:0000313" key="4">
    <source>
        <dbReference type="Proteomes" id="UP001281410"/>
    </source>
</evidence>
<name>A0AAE0EG55_9ROSI</name>
<evidence type="ECO:0000313" key="3">
    <source>
        <dbReference type="EMBL" id="KAK3226854.1"/>
    </source>
</evidence>
<evidence type="ECO:0000256" key="1">
    <source>
        <dbReference type="ARBA" id="ARBA00009667"/>
    </source>
</evidence>
<dbReference type="EMBL" id="JANJYJ010000002">
    <property type="protein sequence ID" value="KAK3226854.1"/>
    <property type="molecule type" value="Genomic_DNA"/>
</dbReference>
<dbReference type="Gene3D" id="3.20.20.70">
    <property type="entry name" value="Aldolase class I"/>
    <property type="match status" value="1"/>
</dbReference>
<dbReference type="InterPro" id="IPR006062">
    <property type="entry name" value="His_biosynth"/>
</dbReference>
<dbReference type="GO" id="GO:0000162">
    <property type="term" value="P:L-tryptophan biosynthetic process"/>
    <property type="evidence" value="ECO:0007669"/>
    <property type="project" value="TreeGrafter"/>
</dbReference>
<accession>A0AAE0EG55</accession>
<organism evidence="3 4">
    <name type="scientific">Dipteronia sinensis</name>
    <dbReference type="NCBI Taxonomy" id="43782"/>
    <lineage>
        <taxon>Eukaryota</taxon>
        <taxon>Viridiplantae</taxon>
        <taxon>Streptophyta</taxon>
        <taxon>Embryophyta</taxon>
        <taxon>Tracheophyta</taxon>
        <taxon>Spermatophyta</taxon>
        <taxon>Magnoliopsida</taxon>
        <taxon>eudicotyledons</taxon>
        <taxon>Gunneridae</taxon>
        <taxon>Pentapetalae</taxon>
        <taxon>rosids</taxon>
        <taxon>malvids</taxon>
        <taxon>Sapindales</taxon>
        <taxon>Sapindaceae</taxon>
        <taxon>Hippocastanoideae</taxon>
        <taxon>Acereae</taxon>
        <taxon>Dipteronia</taxon>
    </lineage>
</organism>
<dbReference type="Proteomes" id="UP001281410">
    <property type="component" value="Unassembled WGS sequence"/>
</dbReference>
<keyword evidence="2" id="KW-0028">Amino-acid biosynthesis</keyword>
<comment type="similarity">
    <text evidence="1 2">Belongs to the HisA/HisF family.</text>
</comment>
<dbReference type="GO" id="GO:0000105">
    <property type="term" value="P:L-histidine biosynthetic process"/>
    <property type="evidence" value="ECO:0007669"/>
    <property type="project" value="UniProtKB-KW"/>
</dbReference>
<dbReference type="PANTHER" id="PTHR43090">
    <property type="entry name" value="1-(5-PHOSPHORIBOSYL)-5-[(5-PHOSPHORIBOSYLAMINO)METHYLIDENEAMINO] IMIDAZOLE-4-CARBOXAMIDE ISOMERASE"/>
    <property type="match status" value="1"/>
</dbReference>
<dbReference type="Pfam" id="PF00977">
    <property type="entry name" value="His_biosynth"/>
    <property type="match status" value="1"/>
</dbReference>
<dbReference type="PANTHER" id="PTHR43090:SF2">
    <property type="entry name" value="1-(5-PHOSPHORIBOSYL)-5-[(5-PHOSPHORIBOSYLAMINO)METHYLIDENEAMINO] IMIDAZOLE-4-CARBOXAMIDE ISOMERASE"/>
    <property type="match status" value="1"/>
</dbReference>